<reference evidence="3 4" key="1">
    <citation type="submission" date="2021-11" db="EMBL/GenBank/DDBJ databases">
        <authorList>
            <person name="Oh E.-T."/>
            <person name="Kim S.-B."/>
        </authorList>
    </citation>
    <scope>NUCLEOTIDE SEQUENCE [LARGE SCALE GENOMIC DNA]</scope>
    <source>
        <strain evidence="3 4">MMS20-SJTN17</strain>
    </source>
</reference>
<evidence type="ECO:0000313" key="3">
    <source>
        <dbReference type="EMBL" id="MCC8403314.1"/>
    </source>
</evidence>
<keyword evidence="2" id="KW-0732">Signal</keyword>
<feature type="chain" id="PRO_5045365411" evidence="2">
    <location>
        <begin position="28"/>
        <end position="248"/>
    </location>
</feature>
<dbReference type="Pfam" id="PF03922">
    <property type="entry name" value="OmpW"/>
    <property type="match status" value="1"/>
</dbReference>
<dbReference type="SUPFAM" id="SSF56925">
    <property type="entry name" value="OMPA-like"/>
    <property type="match status" value="1"/>
</dbReference>
<dbReference type="InterPro" id="IPR011250">
    <property type="entry name" value="OMP/PagP_B-barrel"/>
</dbReference>
<keyword evidence="4" id="KW-1185">Reference proteome</keyword>
<dbReference type="PANTHER" id="PTHR36920:SF1">
    <property type="entry name" value="OUTER MEMBRANE PROTEIN W"/>
    <property type="match status" value="1"/>
</dbReference>
<dbReference type="PANTHER" id="PTHR36920">
    <property type="match status" value="1"/>
</dbReference>
<feature type="signal peptide" evidence="2">
    <location>
        <begin position="1"/>
        <end position="27"/>
    </location>
</feature>
<dbReference type="RefSeq" id="WP_230562165.1">
    <property type="nucleotide sequence ID" value="NZ_JAJITC010000007.1"/>
</dbReference>
<dbReference type="EMBL" id="JAJITC010000007">
    <property type="protein sequence ID" value="MCC8403314.1"/>
    <property type="molecule type" value="Genomic_DNA"/>
</dbReference>
<evidence type="ECO:0000313" key="4">
    <source>
        <dbReference type="Proteomes" id="UP001430614"/>
    </source>
</evidence>
<name>A0ABS8KEW7_9BURK</name>
<comment type="subcellular location">
    <subcellularLocation>
        <location evidence="1">Cell outer membrane</location>
    </subcellularLocation>
</comment>
<dbReference type="InterPro" id="IPR005618">
    <property type="entry name" value="OMPW"/>
</dbReference>
<protein>
    <submittedName>
        <fullName evidence="3">Outer membrane beta-barrel protein</fullName>
    </submittedName>
</protein>
<comment type="caution">
    <text evidence="3">The sequence shown here is derived from an EMBL/GenBank/DDBJ whole genome shotgun (WGS) entry which is preliminary data.</text>
</comment>
<dbReference type="Gene3D" id="2.40.160.20">
    <property type="match status" value="1"/>
</dbReference>
<dbReference type="Proteomes" id="UP001430614">
    <property type="component" value="Unassembled WGS sequence"/>
</dbReference>
<accession>A0ABS8KEW7</accession>
<evidence type="ECO:0000256" key="2">
    <source>
        <dbReference type="SAM" id="SignalP"/>
    </source>
</evidence>
<proteinExistence type="predicted"/>
<gene>
    <name evidence="3" type="ORF">LJ655_15680</name>
</gene>
<organism evidence="3 4">
    <name type="scientific">Paraburkholderia translucens</name>
    <dbReference type="NCBI Taxonomy" id="2886945"/>
    <lineage>
        <taxon>Bacteria</taxon>
        <taxon>Pseudomonadati</taxon>
        <taxon>Pseudomonadota</taxon>
        <taxon>Betaproteobacteria</taxon>
        <taxon>Burkholderiales</taxon>
        <taxon>Burkholderiaceae</taxon>
        <taxon>Paraburkholderia</taxon>
    </lineage>
</organism>
<sequence length="248" mass="26420">MTLRDRRRTVRLSAVAACLCTTALADAVYAQTAGSVTLSLGWLHIAPQGDATPLTVQSIGGQPVNRELTGTGAHASSTDTLGITTEYYVTDNIGVAALVGLPLTVDLVGDGTLQKYGNLGSTRPMPPAVELRYHLFAADAKFRPFIGVGVNYTWFTQVRATNARFIEDSFGPGGSAHATLSASWNPVFEVGANYALTKHWSIGTSVNYMPVKTNLTLYGQTATGTQIVSKSTLRLNPLSVFVNVAYTF</sequence>
<evidence type="ECO:0000256" key="1">
    <source>
        <dbReference type="ARBA" id="ARBA00004442"/>
    </source>
</evidence>